<gene>
    <name evidence="1" type="ORF">OSB1V03_LOCUS2965</name>
</gene>
<proteinExistence type="predicted"/>
<reference evidence="1" key="1">
    <citation type="submission" date="2020-11" db="EMBL/GenBank/DDBJ databases">
        <authorList>
            <person name="Tran Van P."/>
        </authorList>
    </citation>
    <scope>NUCLEOTIDE SEQUENCE</scope>
</reference>
<accession>A0A7R9KGN0</accession>
<evidence type="ECO:0000313" key="2">
    <source>
        <dbReference type="Proteomes" id="UP000759131"/>
    </source>
</evidence>
<dbReference type="EMBL" id="OC855705">
    <property type="protein sequence ID" value="CAD7622502.1"/>
    <property type="molecule type" value="Genomic_DNA"/>
</dbReference>
<dbReference type="EMBL" id="CAJPIZ010001130">
    <property type="protein sequence ID" value="CAG2102932.1"/>
    <property type="molecule type" value="Genomic_DNA"/>
</dbReference>
<keyword evidence="2" id="KW-1185">Reference proteome</keyword>
<evidence type="ECO:0000313" key="1">
    <source>
        <dbReference type="EMBL" id="CAD7622502.1"/>
    </source>
</evidence>
<organism evidence="1">
    <name type="scientific">Medioppia subpectinata</name>
    <dbReference type="NCBI Taxonomy" id="1979941"/>
    <lineage>
        <taxon>Eukaryota</taxon>
        <taxon>Metazoa</taxon>
        <taxon>Ecdysozoa</taxon>
        <taxon>Arthropoda</taxon>
        <taxon>Chelicerata</taxon>
        <taxon>Arachnida</taxon>
        <taxon>Acari</taxon>
        <taxon>Acariformes</taxon>
        <taxon>Sarcoptiformes</taxon>
        <taxon>Oribatida</taxon>
        <taxon>Brachypylina</taxon>
        <taxon>Oppioidea</taxon>
        <taxon>Oppiidae</taxon>
        <taxon>Medioppia</taxon>
    </lineage>
</organism>
<protein>
    <submittedName>
        <fullName evidence="1">Uncharacterized protein</fullName>
    </submittedName>
</protein>
<sequence length="100" mass="11268">MPSISQLLDSYGRSSFAVQFVNQMTLFAAMIGEACAKSQEPGADAVFAVIFPLYKEVAEKNNELKPFRVALTNALYDASLNTTKARIDTVLWYIRERERE</sequence>
<dbReference type="Proteomes" id="UP000759131">
    <property type="component" value="Unassembled WGS sequence"/>
</dbReference>
<feature type="non-terminal residue" evidence="1">
    <location>
        <position position="100"/>
    </location>
</feature>
<dbReference type="AlphaFoldDB" id="A0A7R9KGN0"/>
<name>A0A7R9KGN0_9ACAR</name>